<feature type="transmembrane region" description="Helical" evidence="2">
    <location>
        <begin position="40"/>
        <end position="60"/>
    </location>
</feature>
<dbReference type="HOGENOM" id="CLU_979775_0_0_4"/>
<protein>
    <submittedName>
        <fullName evidence="3">Uncharacterized protein</fullName>
    </submittedName>
</protein>
<keyword evidence="2" id="KW-0812">Transmembrane</keyword>
<reference evidence="3 4" key="1">
    <citation type="journal article" date="2012" name="Appl. Environ. Microbiol.">
        <title>Draft genome sequence of a psychrotolerant sulfur-oxidizing bacterium, Sulfuricella denitrificans skB26, and proteomic insights into cold adaptation.</title>
        <authorList>
            <person name="Watanabe T."/>
            <person name="Kojima H."/>
            <person name="Fukui M."/>
        </authorList>
    </citation>
    <scope>NUCLEOTIDE SEQUENCE [LARGE SCALE GENOMIC DNA]</scope>
    <source>
        <strain evidence="4">skB26</strain>
    </source>
</reference>
<keyword evidence="1" id="KW-0175">Coiled coil</keyword>
<dbReference type="Proteomes" id="UP000015559">
    <property type="component" value="Chromosome"/>
</dbReference>
<sequence>MTSILFGLGVAIVAVAAAIAASSAAWVFWDAWKATDLEAFRALVGAFAGAFFAYLFVRFGDAMKKGYDRKEKNHTSLVRLQHYFNDCLNTTSDNLYIAIDCIGVFTDTRLTSGNHPIYMNVFHQYQIDTELMIGLTNLDLINEMASLNADLKKMNESLATIDRAYGQIRDAFISKTISESDYLENARRTRDRCVQVRPFLTQAHDDLVRLFAVANLLMKNPPFFVRVTQALVRTKYPKGFEALLERETTKVKAGMEAIAKASEQRIREAEASAAQPIIPPDAAR</sequence>
<keyword evidence="4" id="KW-1185">Reference proteome</keyword>
<accession>S6AHY7</accession>
<feature type="coiled-coil region" evidence="1">
    <location>
        <begin position="137"/>
        <end position="164"/>
    </location>
</feature>
<dbReference type="RefSeq" id="WP_009206911.1">
    <property type="nucleotide sequence ID" value="NC_022357.1"/>
</dbReference>
<evidence type="ECO:0000313" key="3">
    <source>
        <dbReference type="EMBL" id="BAN34144.1"/>
    </source>
</evidence>
<dbReference type="EMBL" id="AP013066">
    <property type="protein sequence ID" value="BAN34144.1"/>
    <property type="molecule type" value="Genomic_DNA"/>
</dbReference>
<organism evidence="3 4">
    <name type="scientific">Sulfuricella denitrificans (strain DSM 22764 / NBRC 105220 / skB26)</name>
    <dbReference type="NCBI Taxonomy" id="1163617"/>
    <lineage>
        <taxon>Bacteria</taxon>
        <taxon>Pseudomonadati</taxon>
        <taxon>Pseudomonadota</taxon>
        <taxon>Betaproteobacteria</taxon>
        <taxon>Nitrosomonadales</taxon>
        <taxon>Sulfuricellaceae</taxon>
        <taxon>Sulfuricella</taxon>
    </lineage>
</organism>
<proteinExistence type="predicted"/>
<keyword evidence="2" id="KW-1133">Transmembrane helix</keyword>
<gene>
    <name evidence="3" type="ORF">SCD_n00295</name>
</gene>
<keyword evidence="2" id="KW-0472">Membrane</keyword>
<evidence type="ECO:0000256" key="2">
    <source>
        <dbReference type="SAM" id="Phobius"/>
    </source>
</evidence>
<evidence type="ECO:0000313" key="4">
    <source>
        <dbReference type="Proteomes" id="UP000015559"/>
    </source>
</evidence>
<dbReference type="KEGG" id="sdr:SCD_n00295"/>
<evidence type="ECO:0000256" key="1">
    <source>
        <dbReference type="SAM" id="Coils"/>
    </source>
</evidence>
<dbReference type="STRING" id="1163617.SCD_n00295"/>
<name>S6AHY7_SULDS</name>
<dbReference type="AlphaFoldDB" id="S6AHY7"/>